<evidence type="ECO:0000256" key="7">
    <source>
        <dbReference type="ARBA" id="ARBA00022833"/>
    </source>
</evidence>
<sequence length="251" mass="27338">MNRRRMLKALAGLALCPVCANIGFAAEEAHWSYEGAHGPDHWGDLDPADRVCSIGTQQSPIAIDSSIEAELPPLQIAWARQADTIVNNGHTIQLNFSEGGALTVGPERYTLVQFHFHHPSEHLIDDKRFAMEAHFVHRNASGSLGVVGALIATGKPNPVFAKVTATMPPSEGPPVKAEPDIDPAGLLPAKRGYYRYSGSLTTPPCSETVDWFLLRDPIEVAEADVAAFAKLYPLNARPAQKLDRRFVLRSD</sequence>
<dbReference type="CDD" id="cd03124">
    <property type="entry name" value="alpha_CA_prokaryotic_like"/>
    <property type="match status" value="1"/>
</dbReference>
<evidence type="ECO:0000256" key="3">
    <source>
        <dbReference type="ARBA" id="ARBA00010718"/>
    </source>
</evidence>
<dbReference type="EMBL" id="CP136862">
    <property type="protein sequence ID" value="WOJ90012.1"/>
    <property type="molecule type" value="Genomic_DNA"/>
</dbReference>
<gene>
    <name evidence="12" type="ORF">RZS28_01480</name>
</gene>
<evidence type="ECO:0000256" key="10">
    <source>
        <dbReference type="RuleBase" id="RU367011"/>
    </source>
</evidence>
<keyword evidence="13" id="KW-1185">Reference proteome</keyword>
<organism evidence="12 13">
    <name type="scientific">Methylocapsa polymorpha</name>
    <dbReference type="NCBI Taxonomy" id="3080828"/>
    <lineage>
        <taxon>Bacteria</taxon>
        <taxon>Pseudomonadati</taxon>
        <taxon>Pseudomonadota</taxon>
        <taxon>Alphaproteobacteria</taxon>
        <taxon>Hyphomicrobiales</taxon>
        <taxon>Beijerinckiaceae</taxon>
        <taxon>Methylocapsa</taxon>
    </lineage>
</organism>
<dbReference type="PROSITE" id="PS00162">
    <property type="entry name" value="ALPHA_CA_1"/>
    <property type="match status" value="1"/>
</dbReference>
<evidence type="ECO:0000256" key="4">
    <source>
        <dbReference type="ARBA" id="ARBA00012925"/>
    </source>
</evidence>
<dbReference type="SUPFAM" id="SSF51069">
    <property type="entry name" value="Carbonic anhydrase"/>
    <property type="match status" value="1"/>
</dbReference>
<keyword evidence="7 10" id="KW-0862">Zinc</keyword>
<comment type="function">
    <text evidence="2 10">Reversible hydration of carbon dioxide.</text>
</comment>
<evidence type="ECO:0000256" key="9">
    <source>
        <dbReference type="ARBA" id="ARBA00048348"/>
    </source>
</evidence>
<evidence type="ECO:0000259" key="11">
    <source>
        <dbReference type="PROSITE" id="PS51144"/>
    </source>
</evidence>
<protein>
    <recommendedName>
        <fullName evidence="5 10">Carbonic anhydrase</fullName>
        <ecNumber evidence="4 10">4.2.1.1</ecNumber>
    </recommendedName>
</protein>
<keyword evidence="8 10" id="KW-0456">Lyase</keyword>
<dbReference type="PANTHER" id="PTHR18952:SF265">
    <property type="entry name" value="CARBONIC ANHYDRASE"/>
    <property type="match status" value="1"/>
</dbReference>
<evidence type="ECO:0000256" key="5">
    <source>
        <dbReference type="ARBA" id="ARBA00014628"/>
    </source>
</evidence>
<keyword evidence="6 10" id="KW-0479">Metal-binding</keyword>
<comment type="catalytic activity">
    <reaction evidence="9 10">
        <text>hydrogencarbonate + H(+) = CO2 + H2O</text>
        <dbReference type="Rhea" id="RHEA:10748"/>
        <dbReference type="ChEBI" id="CHEBI:15377"/>
        <dbReference type="ChEBI" id="CHEBI:15378"/>
        <dbReference type="ChEBI" id="CHEBI:16526"/>
        <dbReference type="ChEBI" id="CHEBI:17544"/>
        <dbReference type="EC" id="4.2.1.1"/>
    </reaction>
</comment>
<evidence type="ECO:0000313" key="13">
    <source>
        <dbReference type="Proteomes" id="UP001626536"/>
    </source>
</evidence>
<evidence type="ECO:0000256" key="6">
    <source>
        <dbReference type="ARBA" id="ARBA00022723"/>
    </source>
</evidence>
<evidence type="ECO:0000256" key="2">
    <source>
        <dbReference type="ARBA" id="ARBA00002904"/>
    </source>
</evidence>
<keyword evidence="10" id="KW-0732">Signal</keyword>
<dbReference type="RefSeq" id="WP_407339456.1">
    <property type="nucleotide sequence ID" value="NZ_CP136862.1"/>
</dbReference>
<dbReference type="Gene3D" id="3.10.200.10">
    <property type="entry name" value="Alpha carbonic anhydrase"/>
    <property type="match status" value="1"/>
</dbReference>
<dbReference type="PROSITE" id="PS51144">
    <property type="entry name" value="ALPHA_CA_2"/>
    <property type="match status" value="1"/>
</dbReference>
<dbReference type="SMART" id="SM01057">
    <property type="entry name" value="Carb_anhydrase"/>
    <property type="match status" value="1"/>
</dbReference>
<comment type="similarity">
    <text evidence="3 10">Belongs to the alpha-carbonic anhydrase family.</text>
</comment>
<dbReference type="InterPro" id="IPR001148">
    <property type="entry name" value="CA_dom"/>
</dbReference>
<accession>A0ABZ0HRS5</accession>
<evidence type="ECO:0000313" key="12">
    <source>
        <dbReference type="EMBL" id="WOJ90012.1"/>
    </source>
</evidence>
<dbReference type="PANTHER" id="PTHR18952">
    <property type="entry name" value="CARBONIC ANHYDRASE"/>
    <property type="match status" value="1"/>
</dbReference>
<dbReference type="Proteomes" id="UP001626536">
    <property type="component" value="Chromosome"/>
</dbReference>
<evidence type="ECO:0000256" key="8">
    <source>
        <dbReference type="ARBA" id="ARBA00023239"/>
    </source>
</evidence>
<dbReference type="Pfam" id="PF00194">
    <property type="entry name" value="Carb_anhydrase"/>
    <property type="match status" value="1"/>
</dbReference>
<dbReference type="InterPro" id="IPR041891">
    <property type="entry name" value="Alpha_CA_prokaryot-like"/>
</dbReference>
<feature type="chain" id="PRO_5044984021" description="Carbonic anhydrase" evidence="10">
    <location>
        <begin position="26"/>
        <end position="251"/>
    </location>
</feature>
<dbReference type="EC" id="4.2.1.1" evidence="4 10"/>
<feature type="domain" description="Alpha-carbonic anhydrase" evidence="11">
    <location>
        <begin position="29"/>
        <end position="251"/>
    </location>
</feature>
<proteinExistence type="inferred from homology"/>
<dbReference type="InterPro" id="IPR023561">
    <property type="entry name" value="Carbonic_anhydrase_a-class"/>
</dbReference>
<comment type="cofactor">
    <cofactor evidence="1 10">
        <name>Zn(2+)</name>
        <dbReference type="ChEBI" id="CHEBI:29105"/>
    </cofactor>
</comment>
<evidence type="ECO:0000256" key="1">
    <source>
        <dbReference type="ARBA" id="ARBA00001947"/>
    </source>
</evidence>
<dbReference type="InterPro" id="IPR036398">
    <property type="entry name" value="CA_dom_sf"/>
</dbReference>
<reference evidence="12 13" key="1">
    <citation type="submission" date="2023-10" db="EMBL/GenBank/DDBJ databases">
        <title>Novel methanotroph of the genus Methylocapsa from a subarctic wetland.</title>
        <authorList>
            <person name="Belova S.E."/>
            <person name="Oshkin I.Y."/>
            <person name="Miroshnikov K."/>
            <person name="Dedysh S.N."/>
        </authorList>
    </citation>
    <scope>NUCLEOTIDE SEQUENCE [LARGE SCALE GENOMIC DNA]</scope>
    <source>
        <strain evidence="12 13">RX1</strain>
    </source>
</reference>
<dbReference type="InterPro" id="IPR018338">
    <property type="entry name" value="Carbonic_anhydrase_a-class_CS"/>
</dbReference>
<feature type="signal peptide" evidence="10">
    <location>
        <begin position="1"/>
        <end position="25"/>
    </location>
</feature>
<name>A0ABZ0HRS5_9HYPH</name>